<dbReference type="Pfam" id="PF00037">
    <property type="entry name" value="Fer4"/>
    <property type="match status" value="1"/>
</dbReference>
<dbReference type="Proteomes" id="UP000199394">
    <property type="component" value="Unassembled WGS sequence"/>
</dbReference>
<dbReference type="InterPro" id="IPR036188">
    <property type="entry name" value="FAD/NAD-bd_sf"/>
</dbReference>
<keyword evidence="6" id="KW-1185">Reference proteome</keyword>
<dbReference type="PRINTS" id="PR00419">
    <property type="entry name" value="ADXRDTASE"/>
</dbReference>
<name>A0A1H4C267_9FIRM</name>
<reference evidence="5 6" key="1">
    <citation type="submission" date="2016-10" db="EMBL/GenBank/DDBJ databases">
        <authorList>
            <person name="de Groot N.N."/>
        </authorList>
    </citation>
    <scope>NUCLEOTIDE SEQUENCE [LARGE SCALE GENOMIC DNA]</scope>
    <source>
        <strain evidence="5 6">SR12</strain>
    </source>
</reference>
<protein>
    <submittedName>
        <fullName evidence="5">NADPH-dependent glutamate synthase beta chain</fullName>
    </submittedName>
</protein>
<dbReference type="PANTHER" id="PTHR42783">
    <property type="entry name" value="GLUTAMATE SYNTHASE [NADPH] SMALL CHAIN"/>
    <property type="match status" value="1"/>
</dbReference>
<gene>
    <name evidence="5" type="ORF">SAMN04515656_11351</name>
</gene>
<evidence type="ECO:0000259" key="4">
    <source>
        <dbReference type="PROSITE" id="PS51379"/>
    </source>
</evidence>
<dbReference type="SUPFAM" id="SSF46548">
    <property type="entry name" value="alpha-helical ferredoxin"/>
    <property type="match status" value="1"/>
</dbReference>
<dbReference type="PANTHER" id="PTHR42783:SF3">
    <property type="entry name" value="GLUTAMATE SYNTHASE [NADPH] SMALL CHAIN-RELATED"/>
    <property type="match status" value="1"/>
</dbReference>
<feature type="domain" description="4Fe-4S ferredoxin-type" evidence="4">
    <location>
        <begin position="288"/>
        <end position="317"/>
    </location>
</feature>
<dbReference type="PROSITE" id="PS51379">
    <property type="entry name" value="4FE4S_FER_2"/>
    <property type="match status" value="2"/>
</dbReference>
<dbReference type="Pfam" id="PF14691">
    <property type="entry name" value="Fer4_20"/>
    <property type="match status" value="1"/>
</dbReference>
<evidence type="ECO:0000256" key="3">
    <source>
        <dbReference type="ARBA" id="ARBA00023014"/>
    </source>
</evidence>
<dbReference type="RefSeq" id="WP_090307713.1">
    <property type="nucleotide sequence ID" value="NZ_FNRK01000013.1"/>
</dbReference>
<evidence type="ECO:0000256" key="2">
    <source>
        <dbReference type="ARBA" id="ARBA00023004"/>
    </source>
</evidence>
<dbReference type="SUPFAM" id="SSF51971">
    <property type="entry name" value="Nucleotide-binding domain"/>
    <property type="match status" value="2"/>
</dbReference>
<dbReference type="GO" id="GO:0051536">
    <property type="term" value="F:iron-sulfur cluster binding"/>
    <property type="evidence" value="ECO:0007669"/>
    <property type="project" value="UniProtKB-KW"/>
</dbReference>
<dbReference type="Gene3D" id="3.50.50.60">
    <property type="entry name" value="FAD/NAD(P)-binding domain"/>
    <property type="match status" value="2"/>
</dbReference>
<dbReference type="InterPro" id="IPR028261">
    <property type="entry name" value="DPD_II"/>
</dbReference>
<feature type="domain" description="4Fe-4S ferredoxin-type" evidence="4">
    <location>
        <begin position="831"/>
        <end position="860"/>
    </location>
</feature>
<dbReference type="InterPro" id="IPR017896">
    <property type="entry name" value="4Fe4S_Fe-S-bd"/>
</dbReference>
<dbReference type="GO" id="GO:0016491">
    <property type="term" value="F:oxidoreductase activity"/>
    <property type="evidence" value="ECO:0007669"/>
    <property type="project" value="InterPro"/>
</dbReference>
<keyword evidence="2" id="KW-0408">Iron</keyword>
<dbReference type="InterPro" id="IPR023753">
    <property type="entry name" value="FAD/NAD-binding_dom"/>
</dbReference>
<evidence type="ECO:0000313" key="5">
    <source>
        <dbReference type="EMBL" id="SEA54535.1"/>
    </source>
</evidence>
<dbReference type="OrthoDB" id="9803192at2"/>
<dbReference type="InterPro" id="IPR017900">
    <property type="entry name" value="4Fe4S_Fe_S_CS"/>
</dbReference>
<organism evidence="5 6">
    <name type="scientific">Eubacterium aggregans</name>
    <dbReference type="NCBI Taxonomy" id="81409"/>
    <lineage>
        <taxon>Bacteria</taxon>
        <taxon>Bacillati</taxon>
        <taxon>Bacillota</taxon>
        <taxon>Clostridia</taxon>
        <taxon>Eubacteriales</taxon>
        <taxon>Eubacteriaceae</taxon>
        <taxon>Eubacterium</taxon>
    </lineage>
</organism>
<keyword evidence="3" id="KW-0411">Iron-sulfur</keyword>
<dbReference type="AlphaFoldDB" id="A0A1H4C267"/>
<proteinExistence type="predicted"/>
<evidence type="ECO:0000313" key="6">
    <source>
        <dbReference type="Proteomes" id="UP000199394"/>
    </source>
</evidence>
<dbReference type="GO" id="GO:0046872">
    <property type="term" value="F:metal ion binding"/>
    <property type="evidence" value="ECO:0007669"/>
    <property type="project" value="UniProtKB-KW"/>
</dbReference>
<dbReference type="EMBL" id="FNRK01000013">
    <property type="protein sequence ID" value="SEA54535.1"/>
    <property type="molecule type" value="Genomic_DNA"/>
</dbReference>
<dbReference type="InterPro" id="IPR009051">
    <property type="entry name" value="Helical_ferredxn"/>
</dbReference>
<sequence length="908" mass="99349">MAKSELRPKIVKLAKMVGGVAGAMNKIDGDQPEYYALDGVVTDEMADVALVMGLRKPRTFEYILKKCKRTPEDTQRILDELTQVGVAKVWTDRSDGKPRYFVNIFAPGMLEMMVNNREQLAAHPEIGRAFEEYTRRRLAPMAAMFPEGMAMMRIIPVEDAVKDDPGVQPWEKLSYYLDKYDTFSVSDCSCRQSRKVMGDGCGHLDKDICIQMGTGAEYYIKTGRGRQISREEAEEILKFAEDNGLMHEMPATEELGESAAICNCCSCSCFSMRLATYFETPDAIRSNYTAVVEPLDCVACGQCVENCPTNALKLGHSLCATKPVVPKKPAATARDHAWSEKNWNVDYRTNREDVAPEGTAPCKTACPAHIAVQGYIKLAAQGRYMEALELIKKENPFPAVCGRICPHGCEDECTRGNIDEPIAIDEIKKFIADQELDTEKRFVPKKRYHLGNKIAIIGGGPAGLACAYYLALDDYAVTVFEREEKLGGMLAMGIPAFRLEKDVLDAEIDVLRQLGVQFKTGVNVGEDITLDDLRAQGYEAFYLAIGAQGGRQLGIDGEDAQGVMTGVDFLRQVALGQKPEISGKVVVIGGGNVAIDVARTATRESVDSVQLFCLESPEEMPALDEEIHEAKADAVAFNNGWGPKSILTEDGAVVGVEFMRCIQVFDAEGHFVPQYDAADTLVVDADTVLVSVGQSIEWGSLLAGSTVETGRGNTVQADDFTYQTAQPDVFVGGDCYTGPQFAINAIAAGKEGAISIHRFVQPGQNLVYGRDRREYHAFDKDGVAIEIGSFDSTPRQRPGVAEENRGTFKDDRLTFTEEQLKAETERCLGCGAVQVDDYMCVGCGMCTTKCAFDAIHLVRTGDSKPDVYEKLPMKIAANAVVRGSKIAGKSVETGAKFAEAAVKHFTRK</sequence>
<accession>A0A1H4C267</accession>
<dbReference type="Pfam" id="PF07992">
    <property type="entry name" value="Pyr_redox_2"/>
    <property type="match status" value="1"/>
</dbReference>
<dbReference type="Gene3D" id="1.10.1060.10">
    <property type="entry name" value="Alpha-helical ferredoxin"/>
    <property type="match status" value="1"/>
</dbReference>
<dbReference type="SUPFAM" id="SSF54862">
    <property type="entry name" value="4Fe-4S ferredoxins"/>
    <property type="match status" value="2"/>
</dbReference>
<keyword evidence="1" id="KW-0479">Metal-binding</keyword>
<evidence type="ECO:0000256" key="1">
    <source>
        <dbReference type="ARBA" id="ARBA00022723"/>
    </source>
</evidence>
<dbReference type="PROSITE" id="PS00198">
    <property type="entry name" value="4FE4S_FER_1"/>
    <property type="match status" value="1"/>
</dbReference>
<dbReference type="STRING" id="81409.SAMN04515656_11351"/>